<reference evidence="4" key="1">
    <citation type="journal article" date="2019" name="Int. J. Syst. Evol. Microbiol.">
        <title>The Global Catalogue of Microorganisms (GCM) 10K type strain sequencing project: providing services to taxonomists for standard genome sequencing and annotation.</title>
        <authorList>
            <consortium name="The Broad Institute Genomics Platform"/>
            <consortium name="The Broad Institute Genome Sequencing Center for Infectious Disease"/>
            <person name="Wu L."/>
            <person name="Ma J."/>
        </authorList>
    </citation>
    <scope>NUCLEOTIDE SEQUENCE [LARGE SCALE GENOMIC DNA]</scope>
    <source>
        <strain evidence="4">JCM 13008</strain>
    </source>
</reference>
<feature type="domain" description="Acyl-CoA dehydrogenase C-terminal" evidence="2">
    <location>
        <begin position="237"/>
        <end position="363"/>
    </location>
</feature>
<evidence type="ECO:0000256" key="1">
    <source>
        <dbReference type="ARBA" id="ARBA00023002"/>
    </source>
</evidence>
<dbReference type="GO" id="GO:0004497">
    <property type="term" value="F:monooxygenase activity"/>
    <property type="evidence" value="ECO:0007669"/>
    <property type="project" value="UniProtKB-KW"/>
</dbReference>
<dbReference type="InterPro" id="IPR013107">
    <property type="entry name" value="Acyl-CoA_DH_C"/>
</dbReference>
<protein>
    <submittedName>
        <fullName evidence="3">Flavin-dependent monooxygenase</fullName>
    </submittedName>
</protein>
<gene>
    <name evidence="3" type="ORF">GCM10009668_19560</name>
</gene>
<dbReference type="InterPro" id="IPR036250">
    <property type="entry name" value="AcylCo_DH-like_C"/>
</dbReference>
<dbReference type="Gene3D" id="1.20.140.10">
    <property type="entry name" value="Butyryl-CoA Dehydrogenase, subunit A, domain 3"/>
    <property type="match status" value="1"/>
</dbReference>
<dbReference type="PIRSF" id="PIRSF016578">
    <property type="entry name" value="HsaA"/>
    <property type="match status" value="1"/>
</dbReference>
<dbReference type="EMBL" id="BAAALG010000008">
    <property type="protein sequence ID" value="GAA1101416.1"/>
    <property type="molecule type" value="Genomic_DNA"/>
</dbReference>
<dbReference type="RefSeq" id="WP_343993836.1">
    <property type="nucleotide sequence ID" value="NZ_BAAALG010000008.1"/>
</dbReference>
<sequence>MPEHVVLSRIAAAADQIRAEEETSISERRLSENLTKILRDSGVMRLVQPARYGGYEADPRIFNQAMYEIARLSSAAGWVTGVVGIHSWHLGLYDDRAQQEVWGDDPDTWICSSYGPAGTATKVDGGYRLTGRWSFSSGSPQSSWTFVGGMTDEGDGGGPTYRHFLLPLADYRMEDVWDTNGLTGTGSNDIVVEDAFVPDYRSMDTEDLYRLDCPGRQVNTGELFSIPWYTIFLNAVVVPLVGMARRTYEEAIEPLRERRAATPGWSPLPATHLRLAEAEAEIDTAMLILNHNLGTVVETIAAGDEVSMQLRHRAKRDHIMAVNLAVSAADKAYLSGGPRSIKTASALQRVWRDVHAGQHHAMNVPDLILPQVGDWLTGDVVSYPV</sequence>
<keyword evidence="3" id="KW-0503">Monooxygenase</keyword>
<accession>A0ABP4EEH9</accession>
<dbReference type="InterPro" id="IPR037069">
    <property type="entry name" value="AcylCoA_DH/ox_N_sf"/>
</dbReference>
<comment type="caution">
    <text evidence="3">The sequence shown here is derived from an EMBL/GenBank/DDBJ whole genome shotgun (WGS) entry which is preliminary data.</text>
</comment>
<name>A0ABP4EEH9_9ACTN</name>
<evidence type="ECO:0000313" key="4">
    <source>
        <dbReference type="Proteomes" id="UP001501581"/>
    </source>
</evidence>
<organism evidence="3 4">
    <name type="scientific">Nocardioides dubius</name>
    <dbReference type="NCBI Taxonomy" id="317019"/>
    <lineage>
        <taxon>Bacteria</taxon>
        <taxon>Bacillati</taxon>
        <taxon>Actinomycetota</taxon>
        <taxon>Actinomycetes</taxon>
        <taxon>Propionibacteriales</taxon>
        <taxon>Nocardioidaceae</taxon>
        <taxon>Nocardioides</taxon>
    </lineage>
</organism>
<dbReference type="PANTHER" id="PTHR48083:SF19">
    <property type="entry name" value="FLAVIN-DEPENDENT MONOOXYGENASE, OXYGENASE SUBUNIT HSAA"/>
    <property type="match status" value="1"/>
</dbReference>
<dbReference type="SUPFAM" id="SSF47203">
    <property type="entry name" value="Acyl-CoA dehydrogenase C-terminal domain-like"/>
    <property type="match status" value="1"/>
</dbReference>
<dbReference type="InterPro" id="IPR050741">
    <property type="entry name" value="Acyl-CoA_dehydrogenase"/>
</dbReference>
<keyword evidence="1" id="KW-0560">Oxidoreductase</keyword>
<evidence type="ECO:0000259" key="2">
    <source>
        <dbReference type="Pfam" id="PF08028"/>
    </source>
</evidence>
<keyword evidence="4" id="KW-1185">Reference proteome</keyword>
<dbReference type="Gene3D" id="2.40.110.10">
    <property type="entry name" value="Butyryl-CoA Dehydrogenase, subunit A, domain 2"/>
    <property type="match status" value="1"/>
</dbReference>
<dbReference type="SUPFAM" id="SSF56645">
    <property type="entry name" value="Acyl-CoA dehydrogenase NM domain-like"/>
    <property type="match status" value="1"/>
</dbReference>
<dbReference type="PANTHER" id="PTHR48083">
    <property type="entry name" value="MEDIUM-CHAIN SPECIFIC ACYL-COA DEHYDROGENASE, MITOCHONDRIAL-RELATED"/>
    <property type="match status" value="1"/>
</dbReference>
<dbReference type="Proteomes" id="UP001501581">
    <property type="component" value="Unassembled WGS sequence"/>
</dbReference>
<evidence type="ECO:0000313" key="3">
    <source>
        <dbReference type="EMBL" id="GAA1101416.1"/>
    </source>
</evidence>
<proteinExistence type="predicted"/>
<dbReference type="Pfam" id="PF08028">
    <property type="entry name" value="Acyl-CoA_dh_2"/>
    <property type="match status" value="1"/>
</dbReference>
<dbReference type="InterPro" id="IPR046373">
    <property type="entry name" value="Acyl-CoA_Oxase/DH_mid-dom_sf"/>
</dbReference>
<dbReference type="Gene3D" id="1.10.540.10">
    <property type="entry name" value="Acyl-CoA dehydrogenase/oxidase, N-terminal domain"/>
    <property type="match status" value="1"/>
</dbReference>
<dbReference type="InterPro" id="IPR009100">
    <property type="entry name" value="AcylCoA_DH/oxidase_NM_dom_sf"/>
</dbReference>